<accession>A0AAW5LKH2</accession>
<dbReference type="AlphaFoldDB" id="A0AAW5LKH2"/>
<reference evidence="1" key="1">
    <citation type="submission" date="2022-07" db="EMBL/GenBank/DDBJ databases">
        <title>Bacterial species isolated from the porcine tonsil microbiota.</title>
        <authorList>
            <person name="Oliveira I.M.F."/>
        </authorList>
    </citation>
    <scope>NUCLEOTIDE SEQUENCE</scope>
    <source>
        <strain evidence="1">8QC2O2</strain>
    </source>
</reference>
<dbReference type="Proteomes" id="UP001204068">
    <property type="component" value="Unassembled WGS sequence"/>
</dbReference>
<evidence type="ECO:0000313" key="1">
    <source>
        <dbReference type="EMBL" id="MCQ9303994.1"/>
    </source>
</evidence>
<organism evidence="1 2">
    <name type="scientific">Mammaliicoccus sciuri</name>
    <name type="common">Staphylococcus sciuri</name>
    <dbReference type="NCBI Taxonomy" id="1296"/>
    <lineage>
        <taxon>Bacteria</taxon>
        <taxon>Bacillati</taxon>
        <taxon>Bacillota</taxon>
        <taxon>Bacilli</taxon>
        <taxon>Bacillales</taxon>
        <taxon>Staphylococcaceae</taxon>
        <taxon>Mammaliicoccus</taxon>
    </lineage>
</organism>
<comment type="caution">
    <text evidence="1">The sequence shown here is derived from an EMBL/GenBank/DDBJ whole genome shotgun (WGS) entry which is preliminary data.</text>
</comment>
<gene>
    <name evidence="1" type="ORF">NQ032_10325</name>
</gene>
<name>A0AAW5LKH2_MAMSC</name>
<dbReference type="RefSeq" id="WP_096791591.1">
    <property type="nucleotide sequence ID" value="NZ_CP064868.1"/>
</dbReference>
<evidence type="ECO:0000313" key="2">
    <source>
        <dbReference type="Proteomes" id="UP001204068"/>
    </source>
</evidence>
<sequence length="294" mass="35744">MISLKFSLKTKHHTISNELKQYEKWFNQYHKLSQQVKVIVHDHPIYTYGDLNDIQVDFHDRVIYVSLYEIEDILQTKQRYNIQLSDYDNAFLDILYDLNLQIAKFFILDNEKITFIEYHNNFNDYKTKMYYINERLTHQYIMLFHRNLSSYKKGITLQFNDHIPYELKRAFKMVRKFLLNHYEFPLKTKIVVTNNSLEGGMARGYFKYPNSIFNYPLIVVSTEEYESLKENLTEFDAVLNIIRILCHEVGHYFEFVSGKYIYHDDDCEHFADDYEEKLIQSFIDESYYVYYKED</sequence>
<proteinExistence type="predicted"/>
<protein>
    <submittedName>
        <fullName evidence="1">Uncharacterized protein</fullName>
    </submittedName>
</protein>
<dbReference type="EMBL" id="JANILD010000004">
    <property type="protein sequence ID" value="MCQ9303994.1"/>
    <property type="molecule type" value="Genomic_DNA"/>
</dbReference>